<evidence type="ECO:0000256" key="5">
    <source>
        <dbReference type="ARBA" id="ARBA00022519"/>
    </source>
</evidence>
<keyword evidence="5" id="KW-0997">Cell inner membrane</keyword>
<sequence length="399" mass="43745">MSERLVVRLGERADAPISWITWSEEQQAVIGSGVLRDASSLSSLTERAGGRPVDVLVDSSALTLTQVTLPAKMARQAIKGLPFMLEDELAEDVDKLHFVTGERDGDELAVSVVSHQQMATWLSWLGDAKLVPNRIVPDVLALPCPSACAGAVMQLEQQWLCRFGLGGSCIDLDWLPMVAGEQGDIEQPTPVATFTPAPADIDGIDWQYQQLDLPMQVLAQGMAQSRCNLLSGDYAPKREYGRVWQIWGKVAAVATVTLLLSIAYQGMQWYQLDSKRTAIRAESDAIYKRLFPNERVNAALHPSQLMASKVRAMGGGNQKGQLLTMFVQLQPAFAAIPDLKPVSLRYNADRGELRLQVNAKSFAQFEQFQQQAGSQFVVETGAMNNEEQGVSGALTVRTR</sequence>
<feature type="domain" description="GspL cytoplasmic actin-ATPase-like" evidence="11">
    <location>
        <begin position="5"/>
        <end position="237"/>
    </location>
</feature>
<dbReference type="Gene3D" id="3.30.420.370">
    <property type="match status" value="1"/>
</dbReference>
<evidence type="ECO:0000256" key="1">
    <source>
        <dbReference type="ARBA" id="ARBA00004377"/>
    </source>
</evidence>
<evidence type="ECO:0000256" key="3">
    <source>
        <dbReference type="ARBA" id="ARBA00022448"/>
    </source>
</evidence>
<dbReference type="GO" id="GO:0015628">
    <property type="term" value="P:protein secretion by the type II secretion system"/>
    <property type="evidence" value="ECO:0007669"/>
    <property type="project" value="InterPro"/>
</dbReference>
<dbReference type="Gene3D" id="3.30.420.380">
    <property type="match status" value="1"/>
</dbReference>
<dbReference type="GO" id="GO:0009276">
    <property type="term" value="C:Gram-negative-bacterium-type cell wall"/>
    <property type="evidence" value="ECO:0007669"/>
    <property type="project" value="InterPro"/>
</dbReference>
<evidence type="ECO:0000256" key="8">
    <source>
        <dbReference type="ARBA" id="ARBA00022989"/>
    </source>
</evidence>
<comment type="function">
    <text evidence="10">Inner membrane component of the type II secretion system required for the energy-dependent secretion of extracellular factors such as proteases and toxins from the periplasm.</text>
</comment>
<dbReference type="GO" id="GO:0005886">
    <property type="term" value="C:plasma membrane"/>
    <property type="evidence" value="ECO:0007669"/>
    <property type="project" value="UniProtKB-SubCell"/>
</dbReference>
<keyword evidence="7 10" id="KW-0653">Protein transport</keyword>
<evidence type="ECO:0000313" key="13">
    <source>
        <dbReference type="EMBL" id="SDK14518.1"/>
    </source>
</evidence>
<evidence type="ECO:0000259" key="12">
    <source>
        <dbReference type="Pfam" id="PF12693"/>
    </source>
</evidence>
<dbReference type="Pfam" id="PF05134">
    <property type="entry name" value="T2SSL"/>
    <property type="match status" value="1"/>
</dbReference>
<keyword evidence="14" id="KW-1185">Reference proteome</keyword>
<dbReference type="GO" id="GO:0015627">
    <property type="term" value="C:type II protein secretion system complex"/>
    <property type="evidence" value="ECO:0007669"/>
    <property type="project" value="InterPro"/>
</dbReference>
<dbReference type="Proteomes" id="UP000199527">
    <property type="component" value="Unassembled WGS sequence"/>
</dbReference>
<dbReference type="AlphaFoldDB" id="A0A1G8ZHK5"/>
<evidence type="ECO:0000256" key="7">
    <source>
        <dbReference type="ARBA" id="ARBA00022927"/>
    </source>
</evidence>
<dbReference type="InterPro" id="IPR025691">
    <property type="entry name" value="GspL_pp_dom"/>
</dbReference>
<name>A0A1G8ZHK5_9GAMM</name>
<evidence type="ECO:0000256" key="10">
    <source>
        <dbReference type="PIRNR" id="PIRNR015761"/>
    </source>
</evidence>
<feature type="domain" description="GspL periplasmic" evidence="12">
    <location>
        <begin position="242"/>
        <end position="397"/>
    </location>
</feature>
<gene>
    <name evidence="13" type="ORF">SAMN04488540_12013</name>
</gene>
<organism evidence="13 14">
    <name type="scientific">Ferrimonas sediminum</name>
    <dbReference type="NCBI Taxonomy" id="718193"/>
    <lineage>
        <taxon>Bacteria</taxon>
        <taxon>Pseudomonadati</taxon>
        <taxon>Pseudomonadota</taxon>
        <taxon>Gammaproteobacteria</taxon>
        <taxon>Alteromonadales</taxon>
        <taxon>Ferrimonadaceae</taxon>
        <taxon>Ferrimonas</taxon>
    </lineage>
</organism>
<dbReference type="RefSeq" id="WP_090367742.1">
    <property type="nucleotide sequence ID" value="NZ_FNEM01000020.1"/>
</dbReference>
<keyword evidence="4" id="KW-1003">Cell membrane</keyword>
<dbReference type="InterPro" id="IPR043129">
    <property type="entry name" value="ATPase_NBD"/>
</dbReference>
<dbReference type="NCBIfam" id="TIGR01709">
    <property type="entry name" value="typeII_sec_gspL"/>
    <property type="match status" value="1"/>
</dbReference>
<evidence type="ECO:0000256" key="2">
    <source>
        <dbReference type="ARBA" id="ARBA00005318"/>
    </source>
</evidence>
<dbReference type="CDD" id="cd24017">
    <property type="entry name" value="ASKHA_T2SSL_N"/>
    <property type="match status" value="1"/>
</dbReference>
<dbReference type="PIRSF" id="PIRSF015761">
    <property type="entry name" value="Protein_L"/>
    <property type="match status" value="1"/>
</dbReference>
<evidence type="ECO:0000313" key="14">
    <source>
        <dbReference type="Proteomes" id="UP000199527"/>
    </source>
</evidence>
<keyword evidence="9" id="KW-0472">Membrane</keyword>
<comment type="similarity">
    <text evidence="2 10">Belongs to the GSP L family.</text>
</comment>
<proteinExistence type="inferred from homology"/>
<accession>A0A1G8ZHK5</accession>
<evidence type="ECO:0000256" key="6">
    <source>
        <dbReference type="ARBA" id="ARBA00022692"/>
    </source>
</evidence>
<evidence type="ECO:0000256" key="9">
    <source>
        <dbReference type="ARBA" id="ARBA00023136"/>
    </source>
</evidence>
<dbReference type="SUPFAM" id="SSF53067">
    <property type="entry name" value="Actin-like ATPase domain"/>
    <property type="match status" value="2"/>
</dbReference>
<keyword evidence="3 10" id="KW-0813">Transport</keyword>
<comment type="subcellular location">
    <subcellularLocation>
        <location evidence="1">Cell inner membrane</location>
        <topology evidence="1">Single-pass membrane protein</topology>
    </subcellularLocation>
</comment>
<reference evidence="14" key="1">
    <citation type="submission" date="2016-10" db="EMBL/GenBank/DDBJ databases">
        <authorList>
            <person name="Varghese N."/>
            <person name="Submissions S."/>
        </authorList>
    </citation>
    <scope>NUCLEOTIDE SEQUENCE [LARGE SCALE GENOMIC DNA]</scope>
    <source>
        <strain evidence="14">DSM 23317</strain>
    </source>
</reference>
<protein>
    <recommendedName>
        <fullName evidence="10">Type II secretion system protein L</fullName>
        <shortName evidence="10">T2SS protein L</shortName>
    </recommendedName>
</protein>
<dbReference type="InterPro" id="IPR024230">
    <property type="entry name" value="GspL_cyto_dom"/>
</dbReference>
<dbReference type="Pfam" id="PF12693">
    <property type="entry name" value="GspL_C"/>
    <property type="match status" value="1"/>
</dbReference>
<dbReference type="Gene3D" id="3.30.1360.100">
    <property type="entry name" value="General secretion pathway protein M, EpsM"/>
    <property type="match status" value="1"/>
</dbReference>
<keyword evidence="6" id="KW-0812">Transmembrane</keyword>
<dbReference type="OrthoDB" id="7011844at2"/>
<dbReference type="InterPro" id="IPR007812">
    <property type="entry name" value="T2SS_protein-GspL"/>
</dbReference>
<evidence type="ECO:0000256" key="4">
    <source>
        <dbReference type="ARBA" id="ARBA00022475"/>
    </source>
</evidence>
<keyword evidence="8" id="KW-1133">Transmembrane helix</keyword>
<dbReference type="EMBL" id="FNEM01000020">
    <property type="protein sequence ID" value="SDK14518.1"/>
    <property type="molecule type" value="Genomic_DNA"/>
</dbReference>
<evidence type="ECO:0000259" key="11">
    <source>
        <dbReference type="Pfam" id="PF05134"/>
    </source>
</evidence>